<name>A0AAE0STK9_9BIVA</name>
<dbReference type="EMBL" id="JAEAOA010002328">
    <property type="protein sequence ID" value="KAK3597708.1"/>
    <property type="molecule type" value="Genomic_DNA"/>
</dbReference>
<keyword evidence="1" id="KW-0245">EGF-like domain</keyword>
<evidence type="ECO:0000313" key="3">
    <source>
        <dbReference type="EMBL" id="KAK3597708.1"/>
    </source>
</evidence>
<comment type="caution">
    <text evidence="3">The sequence shown here is derived from an EMBL/GenBank/DDBJ whole genome shotgun (WGS) entry which is preliminary data.</text>
</comment>
<proteinExistence type="predicted"/>
<reference evidence="3" key="1">
    <citation type="journal article" date="2021" name="Genome Biol. Evol.">
        <title>A High-Quality Reference Genome for a Parasitic Bivalve with Doubly Uniparental Inheritance (Bivalvia: Unionida).</title>
        <authorList>
            <person name="Smith C.H."/>
        </authorList>
    </citation>
    <scope>NUCLEOTIDE SEQUENCE</scope>
    <source>
        <strain evidence="3">CHS0354</strain>
    </source>
</reference>
<reference evidence="3" key="3">
    <citation type="submission" date="2023-05" db="EMBL/GenBank/DDBJ databases">
        <authorList>
            <person name="Smith C.H."/>
        </authorList>
    </citation>
    <scope>NUCLEOTIDE SEQUENCE</scope>
    <source>
        <strain evidence="3">CHS0354</strain>
        <tissue evidence="3">Mantle</tissue>
    </source>
</reference>
<dbReference type="InterPro" id="IPR042635">
    <property type="entry name" value="MEGF10/SREC1/2-like"/>
</dbReference>
<dbReference type="Proteomes" id="UP001195483">
    <property type="component" value="Unassembled WGS sequence"/>
</dbReference>
<evidence type="ECO:0000313" key="4">
    <source>
        <dbReference type="Proteomes" id="UP001195483"/>
    </source>
</evidence>
<keyword evidence="2" id="KW-1133">Transmembrane helix</keyword>
<dbReference type="GO" id="GO:0005044">
    <property type="term" value="F:scavenger receptor activity"/>
    <property type="evidence" value="ECO:0007669"/>
    <property type="project" value="InterPro"/>
</dbReference>
<organism evidence="3 4">
    <name type="scientific">Potamilus streckersoni</name>
    <dbReference type="NCBI Taxonomy" id="2493646"/>
    <lineage>
        <taxon>Eukaryota</taxon>
        <taxon>Metazoa</taxon>
        <taxon>Spiralia</taxon>
        <taxon>Lophotrochozoa</taxon>
        <taxon>Mollusca</taxon>
        <taxon>Bivalvia</taxon>
        <taxon>Autobranchia</taxon>
        <taxon>Heteroconchia</taxon>
        <taxon>Palaeoheterodonta</taxon>
        <taxon>Unionida</taxon>
        <taxon>Unionoidea</taxon>
        <taxon>Unionidae</taxon>
        <taxon>Ambleminae</taxon>
        <taxon>Lampsilini</taxon>
        <taxon>Potamilus</taxon>
    </lineage>
</organism>
<reference evidence="3" key="2">
    <citation type="journal article" date="2021" name="Genome Biol. Evol.">
        <title>Developing a high-quality reference genome for a parasitic bivalve with doubly uniparental inheritance (Bivalvia: Unionida).</title>
        <authorList>
            <person name="Smith C.H."/>
        </authorList>
    </citation>
    <scope>NUCLEOTIDE SEQUENCE</scope>
    <source>
        <strain evidence="3">CHS0354</strain>
        <tissue evidence="3">Mantle</tissue>
    </source>
</reference>
<feature type="transmembrane region" description="Helical" evidence="2">
    <location>
        <begin position="6"/>
        <end position="28"/>
    </location>
</feature>
<evidence type="ECO:0000256" key="1">
    <source>
        <dbReference type="ARBA" id="ARBA00022536"/>
    </source>
</evidence>
<sequence>MATTVMQPVSIVSLVIVVATLQMVIAWMDAKQAGRVQRVKRALGIRQSDDKRKVIFNIISRVSQLEENTLEDTTIDAAKRLTGVLAKINLSVCNKGTYGNACNDTCGMCVSGSDNCSTTDGQCMHGCEAGWLGATCKQGCNKGAYGYGCNESCGMCFGGKDSCSAIDGQCMLGCEVGWRGDNCKQGMTYFIRKFRNGLYQSISCQWERKSTQNSTQALSLCSCF</sequence>
<accession>A0AAE0STK9</accession>
<dbReference type="Gene3D" id="2.170.300.10">
    <property type="entry name" value="Tie2 ligand-binding domain superfamily"/>
    <property type="match status" value="1"/>
</dbReference>
<keyword evidence="2" id="KW-0472">Membrane</keyword>
<keyword evidence="2" id="KW-0812">Transmembrane</keyword>
<protein>
    <submittedName>
        <fullName evidence="3">Uncharacterized protein</fullName>
    </submittedName>
</protein>
<dbReference type="AlphaFoldDB" id="A0AAE0STK9"/>
<keyword evidence="4" id="KW-1185">Reference proteome</keyword>
<gene>
    <name evidence="3" type="ORF">CHS0354_040084</name>
</gene>
<evidence type="ECO:0000256" key="2">
    <source>
        <dbReference type="SAM" id="Phobius"/>
    </source>
</evidence>
<dbReference type="PANTHER" id="PTHR24043">
    <property type="entry name" value="SCAVENGER RECEPTOR CLASS F"/>
    <property type="match status" value="1"/>
</dbReference>
<dbReference type="PANTHER" id="PTHR24043:SF8">
    <property type="entry name" value="EGF-LIKE DOMAIN-CONTAINING PROTEIN"/>
    <property type="match status" value="1"/>
</dbReference>